<keyword evidence="2" id="KW-1185">Reference proteome</keyword>
<dbReference type="EMBL" id="BPVZ01000631">
    <property type="protein sequence ID" value="GKV52200.1"/>
    <property type="molecule type" value="Genomic_DNA"/>
</dbReference>
<dbReference type="AlphaFoldDB" id="A0AAV5MRM6"/>
<accession>A0AAV5MRM6</accession>
<protein>
    <submittedName>
        <fullName evidence="1">Uncharacterized protein</fullName>
    </submittedName>
</protein>
<dbReference type="Proteomes" id="UP001054252">
    <property type="component" value="Unassembled WGS sequence"/>
</dbReference>
<evidence type="ECO:0000313" key="2">
    <source>
        <dbReference type="Proteomes" id="UP001054252"/>
    </source>
</evidence>
<organism evidence="1 2">
    <name type="scientific">Rubroshorea leprosula</name>
    <dbReference type="NCBI Taxonomy" id="152421"/>
    <lineage>
        <taxon>Eukaryota</taxon>
        <taxon>Viridiplantae</taxon>
        <taxon>Streptophyta</taxon>
        <taxon>Embryophyta</taxon>
        <taxon>Tracheophyta</taxon>
        <taxon>Spermatophyta</taxon>
        <taxon>Magnoliopsida</taxon>
        <taxon>eudicotyledons</taxon>
        <taxon>Gunneridae</taxon>
        <taxon>Pentapetalae</taxon>
        <taxon>rosids</taxon>
        <taxon>malvids</taxon>
        <taxon>Malvales</taxon>
        <taxon>Dipterocarpaceae</taxon>
        <taxon>Rubroshorea</taxon>
    </lineage>
</organism>
<reference evidence="1 2" key="1">
    <citation type="journal article" date="2021" name="Commun. Biol.">
        <title>The genome of Shorea leprosula (Dipterocarpaceae) highlights the ecological relevance of drought in aseasonal tropical rainforests.</title>
        <authorList>
            <person name="Ng K.K.S."/>
            <person name="Kobayashi M.J."/>
            <person name="Fawcett J.A."/>
            <person name="Hatakeyama M."/>
            <person name="Paape T."/>
            <person name="Ng C.H."/>
            <person name="Ang C.C."/>
            <person name="Tnah L.H."/>
            <person name="Lee C.T."/>
            <person name="Nishiyama T."/>
            <person name="Sese J."/>
            <person name="O'Brien M.J."/>
            <person name="Copetti D."/>
            <person name="Mohd Noor M.I."/>
            <person name="Ong R.C."/>
            <person name="Putra M."/>
            <person name="Sireger I.Z."/>
            <person name="Indrioko S."/>
            <person name="Kosugi Y."/>
            <person name="Izuno A."/>
            <person name="Isagi Y."/>
            <person name="Lee S.L."/>
            <person name="Shimizu K.K."/>
        </authorList>
    </citation>
    <scope>NUCLEOTIDE SEQUENCE [LARGE SCALE GENOMIC DNA]</scope>
    <source>
        <strain evidence="1">214</strain>
    </source>
</reference>
<proteinExistence type="predicted"/>
<sequence length="119" mass="12720">MLVELIDAGAGHPFFSSNVPGRFKERTFPLLQGGGKPFKRRDGDGSAAIEDEGESVGNWSLLEDDKDAGCSLLLEERSASAGCSIEGCDPDSLGTLTPPDAREAQEKALVKKIQKMLIQ</sequence>
<comment type="caution">
    <text evidence="1">The sequence shown here is derived from an EMBL/GenBank/DDBJ whole genome shotgun (WGS) entry which is preliminary data.</text>
</comment>
<gene>
    <name evidence="1" type="ORF">SLEP1_g58789</name>
</gene>
<evidence type="ECO:0000313" key="1">
    <source>
        <dbReference type="EMBL" id="GKV52200.1"/>
    </source>
</evidence>
<name>A0AAV5MRM6_9ROSI</name>